<dbReference type="GO" id="GO:0004674">
    <property type="term" value="F:protein serine/threonine kinase activity"/>
    <property type="evidence" value="ECO:0007669"/>
    <property type="project" value="UniProtKB-KW"/>
</dbReference>
<name>C7N3Y1_SLAHD</name>
<keyword evidence="3" id="KW-0418">Kinase</keyword>
<keyword evidence="3" id="KW-0723">Serine/threonine-protein kinase</keyword>
<dbReference type="AlphaFoldDB" id="C7N3Y1"/>
<dbReference type="eggNOG" id="COG0515">
    <property type="taxonomic scope" value="Bacteria"/>
</dbReference>
<dbReference type="STRING" id="471855.Shel_06630"/>
<organism evidence="3 4">
    <name type="scientific">Slackia heliotrinireducens (strain ATCC 29202 / DSM 20476 / NCTC 11029 / RHS 1)</name>
    <name type="common">Peptococcus heliotrinreducens</name>
    <dbReference type="NCBI Taxonomy" id="471855"/>
    <lineage>
        <taxon>Bacteria</taxon>
        <taxon>Bacillati</taxon>
        <taxon>Actinomycetota</taxon>
        <taxon>Coriobacteriia</taxon>
        <taxon>Eggerthellales</taxon>
        <taxon>Eggerthellaceae</taxon>
        <taxon>Slackia</taxon>
    </lineage>
</organism>
<feature type="transmembrane region" description="Helical" evidence="1">
    <location>
        <begin position="481"/>
        <end position="502"/>
    </location>
</feature>
<dbReference type="Gene3D" id="1.10.510.10">
    <property type="entry name" value="Transferase(Phosphotransferase) domain 1"/>
    <property type="match status" value="1"/>
</dbReference>
<dbReference type="Pfam" id="PF00069">
    <property type="entry name" value="Pkinase"/>
    <property type="match status" value="1"/>
</dbReference>
<keyword evidence="1" id="KW-0472">Membrane</keyword>
<dbReference type="PANTHER" id="PTHR44167">
    <property type="entry name" value="OVARIAN-SPECIFIC SERINE/THREONINE-PROTEIN KINASE LOK-RELATED"/>
    <property type="match status" value="1"/>
</dbReference>
<dbReference type="GO" id="GO:0005524">
    <property type="term" value="F:ATP binding"/>
    <property type="evidence" value="ECO:0007669"/>
    <property type="project" value="InterPro"/>
</dbReference>
<dbReference type="HOGENOM" id="CLU_451914_0_0_11"/>
<keyword evidence="1" id="KW-0812">Transmembrane</keyword>
<dbReference type="PROSITE" id="PS50011">
    <property type="entry name" value="PROTEIN_KINASE_DOM"/>
    <property type="match status" value="1"/>
</dbReference>
<feature type="transmembrane region" description="Helical" evidence="1">
    <location>
        <begin position="522"/>
        <end position="540"/>
    </location>
</feature>
<dbReference type="KEGG" id="shi:Shel_06630"/>
<feature type="transmembrane region" description="Helical" evidence="1">
    <location>
        <begin position="579"/>
        <end position="600"/>
    </location>
</feature>
<evidence type="ECO:0000313" key="3">
    <source>
        <dbReference type="EMBL" id="ACV21722.1"/>
    </source>
</evidence>
<sequence length="604" mass="66393">MTQPENTSLSDMRILELDSFEVPFPMSESQQERYRRRFLTLLVPEGSDDRGGSGYVCKVANPEGETFAMKRVLRPMRTPSMDEASYKRTVTAQTAAFRREFENQQRLSGLKGFPKLYGYGIAEGEPLIVMEWVEGETCKKAAGLRAVDPKGTRVEPVTVAKLGMALFDLIARFEYLDDSFAHRDISPNNIMLRTDEKSVSEQVESGEFDLCLIDFGSSTQVNLHQDPSFTRLTSVVRRATPEYAPPEMLTNDLPNLDRLRRSPLIDVYAISSVLYELLCGETPYRLGKLSEDPGSYYRYKLEHAIPLPSSMHIDLTPEQGIEGQPELIEAYRTLSSAGAVNTSKLIAAANVVDQQLGRILLKGLANEQDSRAQVWEMRGMLERFVDNYTDNIVRRYRGQMLLPFIDVNAVAPVQTQQISLGAPVRGQATVLRATGQAQFPTGAATQHLRSGGVGRTMTATPSSTPLVRDEVRAKRPITAPVIMTASLIAAVSIIVAGCISGIDASLTLFDKTVSGTIGAPMAMLFCIIPPLLSVPFYYLGESLGSKLLVGTCVLIALETAVLLLVHITDWTVYTAQPVAGVALASIAVFMTIGALWAIVIRRRS</sequence>
<dbReference type="InterPro" id="IPR000719">
    <property type="entry name" value="Prot_kinase_dom"/>
</dbReference>
<keyword evidence="3" id="KW-0808">Transferase</keyword>
<reference evidence="3 4" key="1">
    <citation type="journal article" date="2009" name="Stand. Genomic Sci.">
        <title>Complete genome sequence of Slackia heliotrinireducens type strain (RHS 1).</title>
        <authorList>
            <person name="Pukall R."/>
            <person name="Lapidus A."/>
            <person name="Nolan M."/>
            <person name="Copeland A."/>
            <person name="Glavina Del Rio T."/>
            <person name="Lucas S."/>
            <person name="Chen F."/>
            <person name="Tice H."/>
            <person name="Cheng J.F."/>
            <person name="Chertkov O."/>
            <person name="Bruce D."/>
            <person name="Goodwin L."/>
            <person name="Kuske C."/>
            <person name="Brettin T."/>
            <person name="Detter J.C."/>
            <person name="Han C."/>
            <person name="Pitluck S."/>
            <person name="Pati A."/>
            <person name="Mavrommatis K."/>
            <person name="Ivanova N."/>
            <person name="Ovchinnikova G."/>
            <person name="Chen A."/>
            <person name="Palaniappan K."/>
            <person name="Schneider S."/>
            <person name="Rohde M."/>
            <person name="Chain P."/>
            <person name="D'haeseleer P."/>
            <person name="Goker M."/>
            <person name="Bristow J."/>
            <person name="Eisen J.A."/>
            <person name="Markowitz V."/>
            <person name="Kyrpides N.C."/>
            <person name="Klenk H.P."/>
            <person name="Hugenholtz P."/>
        </authorList>
    </citation>
    <scope>NUCLEOTIDE SEQUENCE [LARGE SCALE GENOMIC DNA]</scope>
    <source>
        <strain evidence="4">ATCC 29202 / DSM 20476 / NCTC 11029 / RHS 1</strain>
    </source>
</reference>
<dbReference type="EMBL" id="CP001684">
    <property type="protein sequence ID" value="ACV21722.1"/>
    <property type="molecule type" value="Genomic_DNA"/>
</dbReference>
<dbReference type="InterPro" id="IPR011009">
    <property type="entry name" value="Kinase-like_dom_sf"/>
</dbReference>
<protein>
    <submittedName>
        <fullName evidence="3">Serine/threonine protein kinase</fullName>
    </submittedName>
</protein>
<feature type="domain" description="Protein kinase" evidence="2">
    <location>
        <begin position="42"/>
        <end position="385"/>
    </location>
</feature>
<evidence type="ECO:0000256" key="1">
    <source>
        <dbReference type="SAM" id="Phobius"/>
    </source>
</evidence>
<evidence type="ECO:0000313" key="4">
    <source>
        <dbReference type="Proteomes" id="UP000002026"/>
    </source>
</evidence>
<dbReference type="Proteomes" id="UP000002026">
    <property type="component" value="Chromosome"/>
</dbReference>
<keyword evidence="4" id="KW-1185">Reference proteome</keyword>
<dbReference type="SUPFAM" id="SSF56112">
    <property type="entry name" value="Protein kinase-like (PK-like)"/>
    <property type="match status" value="1"/>
</dbReference>
<evidence type="ECO:0000259" key="2">
    <source>
        <dbReference type="PROSITE" id="PS50011"/>
    </source>
</evidence>
<dbReference type="RefSeq" id="WP_012797827.1">
    <property type="nucleotide sequence ID" value="NC_013165.1"/>
</dbReference>
<keyword evidence="1" id="KW-1133">Transmembrane helix</keyword>
<gene>
    <name evidence="3" type="ordered locus">Shel_06630</name>
</gene>
<accession>C7N3Y1</accession>
<dbReference type="SMART" id="SM00220">
    <property type="entry name" value="S_TKc"/>
    <property type="match status" value="1"/>
</dbReference>
<proteinExistence type="predicted"/>
<feature type="transmembrane region" description="Helical" evidence="1">
    <location>
        <begin position="547"/>
        <end position="567"/>
    </location>
</feature>
<dbReference type="PANTHER" id="PTHR44167:SF24">
    <property type="entry name" value="SERINE_THREONINE-PROTEIN KINASE CHK2"/>
    <property type="match status" value="1"/>
</dbReference>